<evidence type="ECO:0000313" key="3">
    <source>
        <dbReference type="Proteomes" id="UP001589535"/>
    </source>
</evidence>
<reference evidence="2 3" key="1">
    <citation type="submission" date="2024-09" db="EMBL/GenBank/DDBJ databases">
        <authorList>
            <person name="Sun Q."/>
            <person name="Mori K."/>
        </authorList>
    </citation>
    <scope>NUCLEOTIDE SEQUENCE [LARGE SCALE GENOMIC DNA]</scope>
    <source>
        <strain evidence="2 3">JCM 13852</strain>
    </source>
</reference>
<dbReference type="InterPro" id="IPR012337">
    <property type="entry name" value="RNaseH-like_sf"/>
</dbReference>
<evidence type="ECO:0000259" key="1">
    <source>
        <dbReference type="Pfam" id="PF13006"/>
    </source>
</evidence>
<dbReference type="SUPFAM" id="SSF53098">
    <property type="entry name" value="Ribonuclease H-like"/>
    <property type="match status" value="1"/>
</dbReference>
<keyword evidence="3" id="KW-1185">Reference proteome</keyword>
<evidence type="ECO:0000313" key="2">
    <source>
        <dbReference type="EMBL" id="MFB9691402.1"/>
    </source>
</evidence>
<feature type="non-terminal residue" evidence="2">
    <location>
        <position position="313"/>
    </location>
</feature>
<organism evidence="2 3">
    <name type="scientific">Amycolatopsis plumensis</name>
    <dbReference type="NCBI Taxonomy" id="236508"/>
    <lineage>
        <taxon>Bacteria</taxon>
        <taxon>Bacillati</taxon>
        <taxon>Actinomycetota</taxon>
        <taxon>Actinomycetes</taxon>
        <taxon>Pseudonocardiales</taxon>
        <taxon>Pseudonocardiaceae</taxon>
        <taxon>Amycolatopsis</taxon>
    </lineage>
</organism>
<protein>
    <submittedName>
        <fullName evidence="2">Transposase domain-containing protein</fullName>
    </submittedName>
</protein>
<dbReference type="Proteomes" id="UP001589535">
    <property type="component" value="Unassembled WGS sequence"/>
</dbReference>
<feature type="domain" description="Transposase IS4 N-terminal" evidence="1">
    <location>
        <begin position="13"/>
        <end position="110"/>
    </location>
</feature>
<proteinExistence type="predicted"/>
<dbReference type="RefSeq" id="WP_378208322.1">
    <property type="nucleotide sequence ID" value="NZ_JBHMBK010000108.1"/>
</dbReference>
<name>A0ABV5UJ19_9PSEU</name>
<dbReference type="EMBL" id="JBHMBK010000108">
    <property type="protein sequence ID" value="MFB9691402.1"/>
    <property type="molecule type" value="Genomic_DNA"/>
</dbReference>
<comment type="caution">
    <text evidence="2">The sequence shown here is derived from an EMBL/GenBank/DDBJ whole genome shotgun (WGS) entry which is preliminary data.</text>
</comment>
<gene>
    <name evidence="2" type="ORF">ACFFTO_45180</name>
</gene>
<accession>A0ABV5UJ19</accession>
<dbReference type="Pfam" id="PF13006">
    <property type="entry name" value="Nterm_IS4"/>
    <property type="match status" value="1"/>
</dbReference>
<dbReference type="InterPro" id="IPR024473">
    <property type="entry name" value="Transposases_IS4_N"/>
</dbReference>
<sequence length="313" mass="33479">MSGIGGGWADSMSVGVLATAVPRDAVDTAIAVTRRGAKRSGGKLPPHVMVYYAMALSLFADDDYEEVMTRLAGTLASWGCWDPGWDIPTTGGITQARQRLGAEPLAEVFDTVAVPVADELTQGAFLGPWRLMSIDGFEWDAPDTDANVAEFGYSGGTGEKASAFAKVRVLTIAECASHAVVATRIGGRGTGGKRQGEQTLARRLWPALAEDWLLIADSGFYSYQDWSKAAATGAALLWRLPATVKTPKLMDLDDGSYLSVLINKTVRSTTRRAEILQTARDGGDLDPAEATVVRVIEYTVPDRGPDPDEVIRV</sequence>